<evidence type="ECO:0000256" key="1">
    <source>
        <dbReference type="ARBA" id="ARBA00022722"/>
    </source>
</evidence>
<evidence type="ECO:0000313" key="2">
    <source>
        <dbReference type="EMBL" id="EEN50036.1"/>
    </source>
</evidence>
<dbReference type="EMBL" id="GG666603">
    <property type="protein sequence ID" value="EEN50036.1"/>
    <property type="molecule type" value="Genomic_DNA"/>
</dbReference>
<dbReference type="InterPro" id="IPR022894">
    <property type="entry name" value="Oligoribonuclease"/>
</dbReference>
<proteinExistence type="predicted"/>
<dbReference type="PANTHER" id="PTHR11046:SF29">
    <property type="match status" value="1"/>
</dbReference>
<name>C3ZAZ9_BRAFL</name>
<accession>C3ZAZ9</accession>
<reference evidence="2" key="1">
    <citation type="journal article" date="2008" name="Nature">
        <title>The amphioxus genome and the evolution of the chordate karyotype.</title>
        <authorList>
            <consortium name="US DOE Joint Genome Institute (JGI-PGF)"/>
            <person name="Putnam N.H."/>
            <person name="Butts T."/>
            <person name="Ferrier D.E.K."/>
            <person name="Furlong R.F."/>
            <person name="Hellsten U."/>
            <person name="Kawashima T."/>
            <person name="Robinson-Rechavi M."/>
            <person name="Shoguchi E."/>
            <person name="Terry A."/>
            <person name="Yu J.-K."/>
            <person name="Benito-Gutierrez E.L."/>
            <person name="Dubchak I."/>
            <person name="Garcia-Fernandez J."/>
            <person name="Gibson-Brown J.J."/>
            <person name="Grigoriev I.V."/>
            <person name="Horton A.C."/>
            <person name="de Jong P.J."/>
            <person name="Jurka J."/>
            <person name="Kapitonov V.V."/>
            <person name="Kohara Y."/>
            <person name="Kuroki Y."/>
            <person name="Lindquist E."/>
            <person name="Lucas S."/>
            <person name="Osoegawa K."/>
            <person name="Pennacchio L.A."/>
            <person name="Salamov A.A."/>
            <person name="Satou Y."/>
            <person name="Sauka-Spengler T."/>
            <person name="Schmutz J."/>
            <person name="Shin-I T."/>
            <person name="Toyoda A."/>
            <person name="Bronner-Fraser M."/>
            <person name="Fujiyama A."/>
            <person name="Holland L.Z."/>
            <person name="Holland P.W.H."/>
            <person name="Satoh N."/>
            <person name="Rokhsar D.S."/>
        </authorList>
    </citation>
    <scope>NUCLEOTIDE SEQUENCE [LARGE SCALE GENOMIC DNA]</scope>
    <source>
        <strain evidence="2">S238N-H82</strain>
        <tissue evidence="2">Testes</tissue>
    </source>
</reference>
<dbReference type="PANTHER" id="PTHR11046">
    <property type="entry name" value="OLIGORIBONUCLEASE, MITOCHONDRIAL"/>
    <property type="match status" value="1"/>
</dbReference>
<organism>
    <name type="scientific">Branchiostoma floridae</name>
    <name type="common">Florida lancelet</name>
    <name type="synonym">Amphioxus</name>
    <dbReference type="NCBI Taxonomy" id="7739"/>
    <lineage>
        <taxon>Eukaryota</taxon>
        <taxon>Metazoa</taxon>
        <taxon>Chordata</taxon>
        <taxon>Cephalochordata</taxon>
        <taxon>Leptocardii</taxon>
        <taxon>Amphioxiformes</taxon>
        <taxon>Branchiostomatidae</taxon>
        <taxon>Branchiostoma</taxon>
    </lineage>
</organism>
<keyword evidence="1" id="KW-0540">Nuclease</keyword>
<dbReference type="GO" id="GO:0000175">
    <property type="term" value="F:3'-5'-RNA exonuclease activity"/>
    <property type="evidence" value="ECO:0007669"/>
    <property type="project" value="InterPro"/>
</dbReference>
<dbReference type="InParanoid" id="C3ZAZ9"/>
<dbReference type="AlphaFoldDB" id="C3ZAZ9"/>
<gene>
    <name evidence="2" type="ORF">BRAFLDRAFT_68535</name>
</gene>
<keyword evidence="1" id="KW-0378">Hydrolase</keyword>
<sequence length="201" mass="22509">MAAEQRRLPRSQLSGLLQERRFAQVRIPNGHLLGLKTGLNLNWSPSRGFRSDGTSKDGIKCTGYKLTTGKGQHRTAGILKMSSGQSAEQLEGLQFILKKLAMISDSSADTITKAKQLLSNIKNTMWDGADSHKHFNELLGEYRAEILPDVIDGWEDLSAEVQQNISAMNYMYCQLHALVGCATYADEAMMSLEWFWRQRLG</sequence>
<protein>
    <submittedName>
        <fullName evidence="2">Uncharacterized protein</fullName>
    </submittedName>
</protein>